<organism evidence="3 4">
    <name type="scientific">Arachis duranensis</name>
    <name type="common">Wild peanut</name>
    <dbReference type="NCBI Taxonomy" id="130453"/>
    <lineage>
        <taxon>Eukaryota</taxon>
        <taxon>Viridiplantae</taxon>
        <taxon>Streptophyta</taxon>
        <taxon>Embryophyta</taxon>
        <taxon>Tracheophyta</taxon>
        <taxon>Spermatophyta</taxon>
        <taxon>Magnoliopsida</taxon>
        <taxon>eudicotyledons</taxon>
        <taxon>Gunneridae</taxon>
        <taxon>Pentapetalae</taxon>
        <taxon>rosids</taxon>
        <taxon>fabids</taxon>
        <taxon>Fabales</taxon>
        <taxon>Fabaceae</taxon>
        <taxon>Papilionoideae</taxon>
        <taxon>50 kb inversion clade</taxon>
        <taxon>dalbergioids sensu lato</taxon>
        <taxon>Dalbergieae</taxon>
        <taxon>Pterocarpus clade</taxon>
        <taxon>Arachis</taxon>
    </lineage>
</organism>
<feature type="region of interest" description="Disordered" evidence="1">
    <location>
        <begin position="19"/>
        <end position="66"/>
    </location>
</feature>
<feature type="compositionally biased region" description="Basic and acidic residues" evidence="1">
    <location>
        <begin position="333"/>
        <end position="352"/>
    </location>
</feature>
<evidence type="ECO:0000313" key="4">
    <source>
        <dbReference type="RefSeq" id="XP_015947338.1"/>
    </source>
</evidence>
<dbReference type="PANTHER" id="PTHR33223">
    <property type="entry name" value="CCHC-TYPE DOMAIN-CONTAINING PROTEIN"/>
    <property type="match status" value="1"/>
</dbReference>
<feature type="region of interest" description="Disordered" evidence="1">
    <location>
        <begin position="249"/>
        <end position="353"/>
    </location>
</feature>
<dbReference type="GeneID" id="107472329"/>
<feature type="compositionally biased region" description="Low complexity" evidence="1">
    <location>
        <begin position="46"/>
        <end position="56"/>
    </location>
</feature>
<evidence type="ECO:0000259" key="2">
    <source>
        <dbReference type="Pfam" id="PF03732"/>
    </source>
</evidence>
<dbReference type="InterPro" id="IPR005162">
    <property type="entry name" value="Retrotrans_gag_dom"/>
</dbReference>
<dbReference type="AlphaFoldDB" id="A0A6P4BSX1"/>
<dbReference type="Pfam" id="PF03732">
    <property type="entry name" value="Retrotrans_gag"/>
    <property type="match status" value="1"/>
</dbReference>
<accession>A0A6P4BSX1</accession>
<feature type="compositionally biased region" description="Acidic residues" evidence="1">
    <location>
        <begin position="29"/>
        <end position="41"/>
    </location>
</feature>
<dbReference type="PANTHER" id="PTHR33223:SF11">
    <property type="entry name" value="ELEMENT PROTEIN, PUTATIVE-RELATED"/>
    <property type="match status" value="1"/>
</dbReference>
<evidence type="ECO:0000256" key="1">
    <source>
        <dbReference type="SAM" id="MobiDB-lite"/>
    </source>
</evidence>
<dbReference type="Gene3D" id="2.40.70.10">
    <property type="entry name" value="Acid Proteases"/>
    <property type="match status" value="1"/>
</dbReference>
<gene>
    <name evidence="4" type="primary">LOC107472329</name>
</gene>
<keyword evidence="3" id="KW-1185">Reference proteome</keyword>
<evidence type="ECO:0000313" key="3">
    <source>
        <dbReference type="Proteomes" id="UP000515211"/>
    </source>
</evidence>
<dbReference type="Proteomes" id="UP000515211">
    <property type="component" value="Unplaced"/>
</dbReference>
<reference evidence="4" key="1">
    <citation type="submission" date="2025-08" db="UniProtKB">
        <authorList>
            <consortium name="RefSeq"/>
        </authorList>
    </citation>
    <scope>IDENTIFICATION</scope>
    <source>
        <tissue evidence="4">Whole plant</tissue>
    </source>
</reference>
<dbReference type="KEGG" id="adu:107472329"/>
<feature type="compositionally biased region" description="Basic and acidic residues" evidence="1">
    <location>
        <begin position="288"/>
        <end position="313"/>
    </location>
</feature>
<protein>
    <submittedName>
        <fullName evidence="4">Uncharacterized protein LOC107472329</fullName>
    </submittedName>
</protein>
<proteinExistence type="predicted"/>
<sequence>MSGASRLNPEDERILRRIRRAERGKGIVGEEESEGEDQVMEDDMHNPPGGAANNDGPPRRVLSSYTIPDPKHCGSSIATPTVQANNFELKPQLITLVQNNCSYGGGPLEDPNQHLSVFLRICNTVKTNGVHPDVYKLLLFPFSLRDKATQWLELFAKESLNDWNEVMSRFLAKFYPPQKIIKLKTEVQTFRQMDGESLYEAWERISNLEATLQALNQTTQALALSTQALIKGQKEHEATIKNIERQVGQLAKQAERPTNVLPSDTIPNPREECKALQLRSGKVVGESSNKEAIKSKEKDIVEKQVEGQDEEKASTSQSSKEAIKPQGKPPSQENHHDDKGNVKPQQENKNEGVKAYVPKLPYPTRIHKGAKDQQFPRFLEIFKKLEINIPLAEALEQMPLYAKFLKELITKKRSWQEKETVILTQECSAIIQKGLPPKLKDPGSFLIPCTIGNMAIDKSLCDLGASINLMSLTMMKRLKSLNPQGCHSNSLTDPSKYQME</sequence>
<dbReference type="RefSeq" id="XP_015947338.1">
    <property type="nucleotide sequence ID" value="XM_016091852.1"/>
</dbReference>
<name>A0A6P4BSX1_ARADU</name>
<dbReference type="InterPro" id="IPR021109">
    <property type="entry name" value="Peptidase_aspartic_dom_sf"/>
</dbReference>
<feature type="domain" description="Retrotransposon gag" evidence="2">
    <location>
        <begin position="139"/>
        <end position="216"/>
    </location>
</feature>